<dbReference type="RefSeq" id="WP_004898450.1">
    <property type="nucleotide sequence ID" value="NZ_BBTI01000014.1"/>
</dbReference>
<accession>V2UCG7</accession>
<dbReference type="HOGENOM" id="CLU_157727_1_0_6"/>
<dbReference type="PATRIC" id="fig|1341683.3.peg.2840"/>
<protein>
    <recommendedName>
        <fullName evidence="3">Antitoxin Xre/MbcA/ParS-like toxin-binding domain-containing protein</fullName>
    </recommendedName>
</protein>
<evidence type="ECO:0000313" key="2">
    <source>
        <dbReference type="Proteomes" id="UP000018418"/>
    </source>
</evidence>
<reference evidence="1 2" key="1">
    <citation type="submission" date="2013-10" db="EMBL/GenBank/DDBJ databases">
        <title>The Genome Sequence of Acinetobacter brisouii CIP 110357.</title>
        <authorList>
            <consortium name="The Broad Institute Genomics Platform"/>
            <consortium name="The Broad Institute Genome Sequencing Center for Infectious Disease"/>
            <person name="Cerqueira G."/>
            <person name="Feldgarden M."/>
            <person name="Courvalin P."/>
            <person name="Grillot-Courvalin C."/>
            <person name="Clermont D."/>
            <person name="Rocha E."/>
            <person name="Yoon E.-J."/>
            <person name="Nemec A."/>
            <person name="Young S.K."/>
            <person name="Zeng Q."/>
            <person name="Gargeya S."/>
            <person name="Fitzgerald M."/>
            <person name="Abouelleil A."/>
            <person name="Alvarado L."/>
            <person name="Berlin A.M."/>
            <person name="Chapman S.B."/>
            <person name="Gainer-Dewar J."/>
            <person name="Goldberg J."/>
            <person name="Gnerre S."/>
            <person name="Griggs A."/>
            <person name="Gujja S."/>
            <person name="Hansen M."/>
            <person name="Howarth C."/>
            <person name="Imamovic A."/>
            <person name="Ireland A."/>
            <person name="Larimer J."/>
            <person name="McCowan C."/>
            <person name="Murphy C."/>
            <person name="Pearson M."/>
            <person name="Poon T.W."/>
            <person name="Priest M."/>
            <person name="Roberts A."/>
            <person name="Saif S."/>
            <person name="Shea T."/>
            <person name="Sykes S."/>
            <person name="Wortman J."/>
            <person name="Nusbaum C."/>
            <person name="Birren B."/>
        </authorList>
    </citation>
    <scope>NUCLEOTIDE SEQUENCE [LARGE SCALE GENOMIC DNA]</scope>
    <source>
        <strain evidence="1 2">CIP 110357</strain>
    </source>
</reference>
<organism evidence="1 2">
    <name type="scientific">Acinetobacter brisouii CIP 110357</name>
    <dbReference type="NCBI Taxonomy" id="1341683"/>
    <lineage>
        <taxon>Bacteria</taxon>
        <taxon>Pseudomonadati</taxon>
        <taxon>Pseudomonadota</taxon>
        <taxon>Gammaproteobacteria</taxon>
        <taxon>Moraxellales</taxon>
        <taxon>Moraxellaceae</taxon>
        <taxon>Acinetobacter</taxon>
    </lineage>
</organism>
<proteinExistence type="predicted"/>
<evidence type="ECO:0008006" key="3">
    <source>
        <dbReference type="Google" id="ProtNLM"/>
    </source>
</evidence>
<keyword evidence="2" id="KW-1185">Reference proteome</keyword>
<evidence type="ECO:0000313" key="1">
    <source>
        <dbReference type="EMBL" id="ESK48227.1"/>
    </source>
</evidence>
<dbReference type="EMBL" id="AYEU01000012">
    <property type="protein sequence ID" value="ESK48227.1"/>
    <property type="molecule type" value="Genomic_DNA"/>
</dbReference>
<name>V2UCG7_9GAMM</name>
<comment type="caution">
    <text evidence="1">The sequence shown here is derived from an EMBL/GenBank/DDBJ whole genome shotgun (WGS) entry which is preliminary data.</text>
</comment>
<dbReference type="Proteomes" id="UP000018418">
    <property type="component" value="Unassembled WGS sequence"/>
</dbReference>
<dbReference type="AlphaFoldDB" id="V2UCG7"/>
<dbReference type="OrthoDB" id="565125at2"/>
<sequence length="118" mass="13278">MNRLEATAEQQRVLAKAVMNVTTQLNLTHVQLAEILGLDPLSMAQLEALPELDPHTETGQRAMFLVQIFKRLFAMTGGDAVWMQQFIHTRNQVSNGIPVEQMKSLDGMKNILAFLNMQ</sequence>
<gene>
    <name evidence="1" type="ORF">P255_02870</name>
</gene>